<proteinExistence type="predicted"/>
<organism evidence="1 2">
    <name type="scientific">Streptacidiphilus alkalitolerans</name>
    <dbReference type="NCBI Taxonomy" id="3342712"/>
    <lineage>
        <taxon>Bacteria</taxon>
        <taxon>Bacillati</taxon>
        <taxon>Actinomycetota</taxon>
        <taxon>Actinomycetes</taxon>
        <taxon>Kitasatosporales</taxon>
        <taxon>Streptomycetaceae</taxon>
        <taxon>Streptacidiphilus</taxon>
    </lineage>
</organism>
<dbReference type="RefSeq" id="WP_380506643.1">
    <property type="nucleotide sequence ID" value="NZ_JBHEZX010000004.1"/>
</dbReference>
<dbReference type="EMBL" id="JBHEZX010000004">
    <property type="protein sequence ID" value="MFC1409942.1"/>
    <property type="molecule type" value="Genomic_DNA"/>
</dbReference>
<evidence type="ECO:0000313" key="2">
    <source>
        <dbReference type="Proteomes" id="UP001592582"/>
    </source>
</evidence>
<gene>
    <name evidence="1" type="ORF">ACEZDG_11720</name>
</gene>
<accession>A0ABV6V8I9</accession>
<reference evidence="1 2" key="1">
    <citation type="submission" date="2024-09" db="EMBL/GenBank/DDBJ databases">
        <authorList>
            <person name="Lee S.D."/>
        </authorList>
    </citation>
    <scope>NUCLEOTIDE SEQUENCE [LARGE SCALE GENOMIC DNA]</scope>
    <source>
        <strain evidence="1 2">N1-1</strain>
    </source>
</reference>
<keyword evidence="2" id="KW-1185">Reference proteome</keyword>
<evidence type="ECO:0000313" key="1">
    <source>
        <dbReference type="EMBL" id="MFC1409942.1"/>
    </source>
</evidence>
<name>A0ABV6V8I9_9ACTN</name>
<sequence>MTTTLPPTTVRCSYCQEPAEGLRAWLIRHDRRSPVVAMSHNACYPAFIDDLILINGGIEGAYPTPGSCHMCGRHTRRARVVAEIHSEAGAGATVVRCLECCKNPPKAAVA</sequence>
<dbReference type="Proteomes" id="UP001592582">
    <property type="component" value="Unassembled WGS sequence"/>
</dbReference>
<comment type="caution">
    <text evidence="1">The sequence shown here is derived from an EMBL/GenBank/DDBJ whole genome shotgun (WGS) entry which is preliminary data.</text>
</comment>
<protein>
    <submittedName>
        <fullName evidence="1">Uncharacterized protein</fullName>
    </submittedName>
</protein>